<organism evidence="3 4">
    <name type="scientific">Cirrhinus mrigala</name>
    <name type="common">Mrigala</name>
    <dbReference type="NCBI Taxonomy" id="683832"/>
    <lineage>
        <taxon>Eukaryota</taxon>
        <taxon>Metazoa</taxon>
        <taxon>Chordata</taxon>
        <taxon>Craniata</taxon>
        <taxon>Vertebrata</taxon>
        <taxon>Euteleostomi</taxon>
        <taxon>Actinopterygii</taxon>
        <taxon>Neopterygii</taxon>
        <taxon>Teleostei</taxon>
        <taxon>Ostariophysi</taxon>
        <taxon>Cypriniformes</taxon>
        <taxon>Cyprinidae</taxon>
        <taxon>Labeoninae</taxon>
        <taxon>Labeonini</taxon>
        <taxon>Cirrhinus</taxon>
    </lineage>
</organism>
<gene>
    <name evidence="3" type="ORF">M9458_054304</name>
</gene>
<evidence type="ECO:0000313" key="4">
    <source>
        <dbReference type="Proteomes" id="UP001529510"/>
    </source>
</evidence>
<dbReference type="EMBL" id="JAMKFB020000295">
    <property type="protein sequence ID" value="KAL0150487.1"/>
    <property type="molecule type" value="Genomic_DNA"/>
</dbReference>
<reference evidence="3 4" key="1">
    <citation type="submission" date="2024-05" db="EMBL/GenBank/DDBJ databases">
        <title>Genome sequencing and assembly of Indian major carp, Cirrhinus mrigala (Hamilton, 1822).</title>
        <authorList>
            <person name="Mohindra V."/>
            <person name="Chowdhury L.M."/>
            <person name="Lal K."/>
            <person name="Jena J.K."/>
        </authorList>
    </citation>
    <scope>NUCLEOTIDE SEQUENCE [LARGE SCALE GENOMIC DNA]</scope>
    <source>
        <strain evidence="3">CM1030</strain>
        <tissue evidence="3">Blood</tissue>
    </source>
</reference>
<comment type="caution">
    <text evidence="3">The sequence shown here is derived from an EMBL/GenBank/DDBJ whole genome shotgun (WGS) entry which is preliminary data.</text>
</comment>
<evidence type="ECO:0000259" key="2">
    <source>
        <dbReference type="Pfam" id="PF13843"/>
    </source>
</evidence>
<evidence type="ECO:0000256" key="1">
    <source>
        <dbReference type="SAM" id="MobiDB-lite"/>
    </source>
</evidence>
<dbReference type="PANTHER" id="PTHR47272">
    <property type="entry name" value="DDE_TNP_1_7 DOMAIN-CONTAINING PROTEIN"/>
    <property type="match status" value="1"/>
</dbReference>
<protein>
    <recommendedName>
        <fullName evidence="2">PiggyBac transposable element-derived protein domain-containing protein</fullName>
    </recommendedName>
</protein>
<evidence type="ECO:0000313" key="3">
    <source>
        <dbReference type="EMBL" id="KAL0150487.1"/>
    </source>
</evidence>
<name>A0ABD0MN23_CIRMR</name>
<accession>A0ABD0MN23</accession>
<feature type="domain" description="PiggyBac transposable element-derived protein" evidence="2">
    <location>
        <begin position="2"/>
        <end position="235"/>
    </location>
</feature>
<sequence>MSEKLSIDEQMVPFKGRNRLKQYLPKKPKKWGYKLMVLAGSDGIPHNIEVYTGKVVQPTHLVDIGASGNVVLRLAQPVPQHKNYKLYFDNWFTSVPLQLELARQGVHCLGTVRSTRLPGSSMVSDAELKRSGRGSFQEKTAVVGNTTLYAVKWYDNRSVTLLSDYVGAHPVTHVQRWDRGSKAIIDVPCPAVVRDYNQHMGGVDLLDSLIALYRTKIRSKKWYHRLFFHFLDMIVATCWLLYKRHCRCNNLSDAEVMRLYAFKSYIAQGLCKSGKSLEKKRGRPSGGISSDYETKKRQGPTAPIPIPDVRLDATAHWIIMSEKKGRCRVPGCKGTPKAKCRKCNAHLCFTSTTNCFLKFHTE</sequence>
<proteinExistence type="predicted"/>
<dbReference type="AlphaFoldDB" id="A0ABD0MN23"/>
<dbReference type="InterPro" id="IPR029526">
    <property type="entry name" value="PGBD"/>
</dbReference>
<dbReference type="PANTHER" id="PTHR47272:SF1">
    <property type="entry name" value="PIGGYBAC TRANSPOSABLE ELEMENT-DERIVED PROTEIN 3-LIKE"/>
    <property type="match status" value="1"/>
</dbReference>
<dbReference type="Proteomes" id="UP001529510">
    <property type="component" value="Unassembled WGS sequence"/>
</dbReference>
<dbReference type="Pfam" id="PF13843">
    <property type="entry name" value="DDE_Tnp_1_7"/>
    <property type="match status" value="1"/>
</dbReference>
<feature type="region of interest" description="Disordered" evidence="1">
    <location>
        <begin position="277"/>
        <end position="305"/>
    </location>
</feature>
<keyword evidence="4" id="KW-1185">Reference proteome</keyword>